<dbReference type="Proteomes" id="UP001378956">
    <property type="component" value="Unassembled WGS sequence"/>
</dbReference>
<reference evidence="3 4" key="1">
    <citation type="submission" date="2024-03" db="EMBL/GenBank/DDBJ databases">
        <title>Sequence of Lycoming College Course Isolates.</title>
        <authorList>
            <person name="Plotts O."/>
            <person name="Newman J."/>
        </authorList>
    </citation>
    <scope>NUCLEOTIDE SEQUENCE [LARGE SCALE GENOMIC DNA]</scope>
    <source>
        <strain evidence="3 4">CJB-3</strain>
    </source>
</reference>
<keyword evidence="2" id="KW-1133">Transmembrane helix</keyword>
<feature type="region of interest" description="Disordered" evidence="1">
    <location>
        <begin position="593"/>
        <end position="628"/>
    </location>
</feature>
<comment type="caution">
    <text evidence="3">The sequence shown here is derived from an EMBL/GenBank/DDBJ whole genome shotgun (WGS) entry which is preliminary data.</text>
</comment>
<gene>
    <name evidence="3" type="ORF">WAE58_19530</name>
</gene>
<keyword evidence="2" id="KW-0472">Membrane</keyword>
<proteinExistence type="predicted"/>
<organism evidence="3 4">
    <name type="scientific">Pedobacter panaciterrae</name>
    <dbReference type="NCBI Taxonomy" id="363849"/>
    <lineage>
        <taxon>Bacteria</taxon>
        <taxon>Pseudomonadati</taxon>
        <taxon>Bacteroidota</taxon>
        <taxon>Sphingobacteriia</taxon>
        <taxon>Sphingobacteriales</taxon>
        <taxon>Sphingobacteriaceae</taxon>
        <taxon>Pedobacter</taxon>
    </lineage>
</organism>
<feature type="compositionally biased region" description="Basic and acidic residues" evidence="1">
    <location>
        <begin position="619"/>
        <end position="628"/>
    </location>
</feature>
<feature type="compositionally biased region" description="Basic and acidic residues" evidence="1">
    <location>
        <begin position="594"/>
        <end position="610"/>
    </location>
</feature>
<protein>
    <recommendedName>
        <fullName evidence="5">AsmA-like protein</fullName>
    </recommendedName>
</protein>
<dbReference type="RefSeq" id="WP_337717306.1">
    <property type="nucleotide sequence ID" value="NZ_JBBEUB010000007.1"/>
</dbReference>
<dbReference type="EMBL" id="JBBEUB010000007">
    <property type="protein sequence ID" value="MEJ2904643.1"/>
    <property type="molecule type" value="Genomic_DNA"/>
</dbReference>
<feature type="transmembrane region" description="Helical" evidence="2">
    <location>
        <begin position="36"/>
        <end position="58"/>
    </location>
</feature>
<keyword evidence="4" id="KW-1185">Reference proteome</keyword>
<evidence type="ECO:0000313" key="4">
    <source>
        <dbReference type="Proteomes" id="UP001378956"/>
    </source>
</evidence>
<name>A0ABU8NRW0_9SPHI</name>
<sequence length="628" mass="70479">MLNEYFVTIASLISHYGLDIAGYTNMTSNKSGKYKVIKWLVGILTALILLVGGVALYFSAKWKPLLTEKIKDGVYNGSQKLYRINFKDIRLNLITGSAVLDSVTLTPDTTVFNQLKELQLAPANLFQIKLARLQLSRIGVLTAYFKKRINMNSIIMEQPSINMIHYKVVKKTDTAADKRSLYDQISKTLKSIHVKAIKIIDADFDYINGATSKPLNSIKHLNITVKDLLIDSLSKSDTTRFYYTKDISFELTGYRATGKDGMYTTKIDTVAGSVSNKNIRIKGLQMIPLHPDLAFTRKYKYGKDRYDLKFNEITFTGVDFNKLSAEGSLYARALKVGPANAGIFVNRELPPPPNFDKAHNFPHIALKRLPIETIIDTVKLSNIDVAYTEYNPITQKRGTVYFQNLTGNILNLTNDSVRLAKNNHAIANLTALVMKTSRIKVTINFNLTARDASFTYKGNVGAMNMLVLNPMAKNMGLVEIESGQMQGTDFDIQANMKGASGIVHFYYKDLKIKLLKEGENGGIGKKKGFLSFLANSLLIEDANPGKGAALRTARVTFERTPAASFFNLLWKGIFIGMRETVGLGIVPVKTPEQAMEKVKDKKQERREKREERKKKRAERKAEKKKTDT</sequence>
<evidence type="ECO:0000256" key="2">
    <source>
        <dbReference type="SAM" id="Phobius"/>
    </source>
</evidence>
<evidence type="ECO:0000313" key="3">
    <source>
        <dbReference type="EMBL" id="MEJ2904643.1"/>
    </source>
</evidence>
<evidence type="ECO:0000256" key="1">
    <source>
        <dbReference type="SAM" id="MobiDB-lite"/>
    </source>
</evidence>
<evidence type="ECO:0008006" key="5">
    <source>
        <dbReference type="Google" id="ProtNLM"/>
    </source>
</evidence>
<accession>A0ABU8NRW0</accession>
<keyword evidence="2" id="KW-0812">Transmembrane</keyword>